<dbReference type="EMBL" id="JAGRRH010000017">
    <property type="protein sequence ID" value="KAG7351903.1"/>
    <property type="molecule type" value="Genomic_DNA"/>
</dbReference>
<dbReference type="AlphaFoldDB" id="A0A9K3KZ67"/>
<accession>A0A9K3KZ67</accession>
<protein>
    <submittedName>
        <fullName evidence="1">Uncharacterized protein</fullName>
    </submittedName>
</protein>
<dbReference type="Proteomes" id="UP000693970">
    <property type="component" value="Unassembled WGS sequence"/>
</dbReference>
<keyword evidence="2" id="KW-1185">Reference proteome</keyword>
<comment type="caution">
    <text evidence="1">The sequence shown here is derived from an EMBL/GenBank/DDBJ whole genome shotgun (WGS) entry which is preliminary data.</text>
</comment>
<reference evidence="1" key="2">
    <citation type="submission" date="2021-04" db="EMBL/GenBank/DDBJ databases">
        <authorList>
            <person name="Podell S."/>
        </authorList>
    </citation>
    <scope>NUCLEOTIDE SEQUENCE</scope>
    <source>
        <strain evidence="1">Hildebrandi</strain>
    </source>
</reference>
<proteinExistence type="predicted"/>
<reference evidence="1" key="1">
    <citation type="journal article" date="2021" name="Sci. Rep.">
        <title>Diploid genomic architecture of Nitzschia inconspicua, an elite biomass production diatom.</title>
        <authorList>
            <person name="Oliver A."/>
            <person name="Podell S."/>
            <person name="Pinowska A."/>
            <person name="Traller J.C."/>
            <person name="Smith S.R."/>
            <person name="McClure R."/>
            <person name="Beliaev A."/>
            <person name="Bohutskyi P."/>
            <person name="Hill E.A."/>
            <person name="Rabines A."/>
            <person name="Zheng H."/>
            <person name="Allen L.Z."/>
            <person name="Kuo A."/>
            <person name="Grigoriev I.V."/>
            <person name="Allen A.E."/>
            <person name="Hazlebeck D."/>
            <person name="Allen E.E."/>
        </authorList>
    </citation>
    <scope>NUCLEOTIDE SEQUENCE</scope>
    <source>
        <strain evidence="1">Hildebrandi</strain>
    </source>
</reference>
<evidence type="ECO:0000313" key="1">
    <source>
        <dbReference type="EMBL" id="KAG7351903.1"/>
    </source>
</evidence>
<name>A0A9K3KZ67_9STRA</name>
<sequence length="298" mass="32369">MQSQHRFGDESPHRLSIIPSISSMTTNQQQVGALLKAVIAKGVETKDAVPTIKSLIEAKIFNLSDLTEENVPSSLDPFISNKLLPKKRGNGRLKGASPTKRFKSSAGIISQPPVTAKPETIVINRSPVLTLWATIVAKNLYTELDLSEALTLGSAAAAQIAKSKGTSLGIYEKDETQQHLDASSAATGETYDVLGMTIHAVKTDSGIRATANGEIQNPNKTWNHLNKRFQDSLGFIMERMDEAAKAADGQEELRASAYRYYMHIRPNIPDGTKGWGAHGRLETNKLSNFFDAKPTPAA</sequence>
<evidence type="ECO:0000313" key="2">
    <source>
        <dbReference type="Proteomes" id="UP000693970"/>
    </source>
</evidence>
<gene>
    <name evidence="1" type="ORF">IV203_007951</name>
</gene>
<organism evidence="1 2">
    <name type="scientific">Nitzschia inconspicua</name>
    <dbReference type="NCBI Taxonomy" id="303405"/>
    <lineage>
        <taxon>Eukaryota</taxon>
        <taxon>Sar</taxon>
        <taxon>Stramenopiles</taxon>
        <taxon>Ochrophyta</taxon>
        <taxon>Bacillariophyta</taxon>
        <taxon>Bacillariophyceae</taxon>
        <taxon>Bacillariophycidae</taxon>
        <taxon>Bacillariales</taxon>
        <taxon>Bacillariaceae</taxon>
        <taxon>Nitzschia</taxon>
    </lineage>
</organism>
<dbReference type="OrthoDB" id="514070at2759"/>